<dbReference type="RefSeq" id="YP_001468048.1">
    <property type="nucleotide sequence ID" value="NC_009804.1"/>
</dbReference>
<keyword evidence="1" id="KW-1133">Transmembrane helix</keyword>
<sequence>MAKIAYFLADLTSFCGKIHVFKILAFVMMGLYL</sequence>
<dbReference type="Proteomes" id="UP000001133">
    <property type="component" value="Segment"/>
</dbReference>
<dbReference type="GeneID" id="5600595"/>
<keyword evidence="3" id="KW-1185">Reference proteome</keyword>
<reference evidence="2 3" key="1">
    <citation type="journal article" date="2008" name="J. Mol. Biol.">
        <title>Genome comparison and proteomic characterization of Thermus thermophilus bacteriophages P23-45 and P74-26: siphoviruses with triplex-forming sequences and the longest known tails.</title>
        <authorList>
            <person name="Minakhin L."/>
            <person name="Goel M."/>
            <person name="Berdygulova Z."/>
            <person name="Ramanculov E."/>
            <person name="Florens L."/>
            <person name="Glazko G."/>
            <person name="Karamychev V.N."/>
            <person name="Slesarev A.I."/>
            <person name="Kozyavkin S.A."/>
            <person name="Khromov I."/>
            <person name="Ackermann H.W."/>
            <person name="Washburn M."/>
            <person name="Mushegian A."/>
            <person name="Severinov K."/>
        </authorList>
    </citation>
    <scope>NUCLEOTIDE SEQUENCE</scope>
</reference>
<keyword evidence="1" id="KW-0472">Membrane</keyword>
<evidence type="ECO:0000256" key="1">
    <source>
        <dbReference type="SAM" id="Phobius"/>
    </source>
</evidence>
<accession>A7XXQ4</accession>
<dbReference type="KEGG" id="vg:5600595"/>
<dbReference type="EMBL" id="EU100884">
    <property type="protein sequence ID" value="ABU97028.1"/>
    <property type="molecule type" value="Genomic_DNA"/>
</dbReference>
<protein>
    <submittedName>
        <fullName evidence="2">Uncharacterized protein</fullName>
    </submittedName>
</protein>
<proteinExistence type="predicted"/>
<organism evidence="2 3">
    <name type="scientific">Thermus phage P74-26</name>
    <dbReference type="NCBI Taxonomy" id="2914007"/>
    <lineage>
        <taxon>Viruses</taxon>
        <taxon>Duplodnaviria</taxon>
        <taxon>Heunggongvirae</taxon>
        <taxon>Uroviricota</taxon>
        <taxon>Caudoviricetes</taxon>
        <taxon>Oshimavirus</taxon>
        <taxon>Thermus virus P74-26</taxon>
    </lineage>
</organism>
<evidence type="ECO:0000313" key="3">
    <source>
        <dbReference type="Proteomes" id="UP000001133"/>
    </source>
</evidence>
<feature type="transmembrane region" description="Helical" evidence="1">
    <location>
        <begin position="7"/>
        <end position="32"/>
    </location>
</feature>
<evidence type="ECO:0000313" key="2">
    <source>
        <dbReference type="EMBL" id="ABU97028.1"/>
    </source>
</evidence>
<gene>
    <name evidence="2" type="ORF">P74p78</name>
</gene>
<keyword evidence="1" id="KW-0812">Transmembrane</keyword>
<name>A7XXQ4_BP742</name>